<organism evidence="1 2">
    <name type="scientific">Nannochloropsis gaditana</name>
    <dbReference type="NCBI Taxonomy" id="72520"/>
    <lineage>
        <taxon>Eukaryota</taxon>
        <taxon>Sar</taxon>
        <taxon>Stramenopiles</taxon>
        <taxon>Ochrophyta</taxon>
        <taxon>Eustigmatophyceae</taxon>
        <taxon>Eustigmatales</taxon>
        <taxon>Monodopsidaceae</taxon>
        <taxon>Nannochloropsis</taxon>
    </lineage>
</organism>
<evidence type="ECO:0000313" key="1">
    <source>
        <dbReference type="EMBL" id="EWM23602.1"/>
    </source>
</evidence>
<gene>
    <name evidence="1" type="ORF">Naga_100139g9</name>
</gene>
<comment type="caution">
    <text evidence="1">The sequence shown here is derived from an EMBL/GenBank/DDBJ whole genome shotgun (WGS) entry which is preliminary data.</text>
</comment>
<dbReference type="Proteomes" id="UP000019335">
    <property type="component" value="Chromosome 16"/>
</dbReference>
<sequence>MRTCVKCPILIKGSSYFTTLLEDHPSCFCVVSGLVNPSDPSTRVFGCREGLEQHTNRRRRHKVNEIFYHATRELAFLRYAQSLTGNLCPNARARQNIWGPSIRDSFHQPTKKTAIEPLQCHAPTHVLLSSRWNSRSCKTCCKTCDKQWLLHKKIGGNNLWPTGKEEFGGNKKLLTTCENDMSVDINVDMKRSIRSDAKRRT</sequence>
<protein>
    <submittedName>
        <fullName evidence="1">Uncharacterized protein</fullName>
    </submittedName>
</protein>
<proteinExistence type="predicted"/>
<name>W7TBH8_9STRA</name>
<accession>W7TBH8</accession>
<dbReference type="EMBL" id="AZIL01001556">
    <property type="protein sequence ID" value="EWM23602.1"/>
    <property type="molecule type" value="Genomic_DNA"/>
</dbReference>
<reference evidence="1 2" key="1">
    <citation type="journal article" date="2014" name="Mol. Plant">
        <title>Chromosome Scale Genome Assembly and Transcriptome Profiling of Nannochloropsis gaditana in Nitrogen Depletion.</title>
        <authorList>
            <person name="Corteggiani Carpinelli E."/>
            <person name="Telatin A."/>
            <person name="Vitulo N."/>
            <person name="Forcato C."/>
            <person name="D'Angelo M."/>
            <person name="Schiavon R."/>
            <person name="Vezzi A."/>
            <person name="Giacometti G.M."/>
            <person name="Morosinotto T."/>
            <person name="Valle G."/>
        </authorList>
    </citation>
    <scope>NUCLEOTIDE SEQUENCE [LARGE SCALE GENOMIC DNA]</scope>
    <source>
        <strain evidence="1 2">B-31</strain>
    </source>
</reference>
<keyword evidence="2" id="KW-1185">Reference proteome</keyword>
<dbReference type="AlphaFoldDB" id="W7TBH8"/>
<evidence type="ECO:0000313" key="2">
    <source>
        <dbReference type="Proteomes" id="UP000019335"/>
    </source>
</evidence>